<sequence length="172" mass="19577">MNHRVPPLGEDPFTPRNEIAPKTSLTPAEKIITWVANSDLKVNQCWVTMRESGDWLLQLRHITLEEEVEDIAQLMAQLQTVVIVPLVDDEILWNRQTSRAFTVKEGYQWWRQDSQRELLRAVNGGCGSDYGPSIMGPSHRTVRCDRPAIERPTSLPHPPFAAIWTPSVGGRR</sequence>
<evidence type="ECO:0000256" key="1">
    <source>
        <dbReference type="SAM" id="MobiDB-lite"/>
    </source>
</evidence>
<evidence type="ECO:0000313" key="2">
    <source>
        <dbReference type="EMBL" id="KAK1290597.1"/>
    </source>
</evidence>
<dbReference type="AlphaFoldDB" id="A0AAV9CPH1"/>
<keyword evidence="3" id="KW-1185">Reference proteome</keyword>
<dbReference type="Proteomes" id="UP001180020">
    <property type="component" value="Unassembled WGS sequence"/>
</dbReference>
<reference evidence="2" key="1">
    <citation type="journal article" date="2023" name="Nat. Commun.">
        <title>Diploid and tetraploid genomes of Acorus and the evolution of monocots.</title>
        <authorList>
            <person name="Ma L."/>
            <person name="Liu K.W."/>
            <person name="Li Z."/>
            <person name="Hsiao Y.Y."/>
            <person name="Qi Y."/>
            <person name="Fu T."/>
            <person name="Tang G.D."/>
            <person name="Zhang D."/>
            <person name="Sun W.H."/>
            <person name="Liu D.K."/>
            <person name="Li Y."/>
            <person name="Chen G.Z."/>
            <person name="Liu X.D."/>
            <person name="Liao X.Y."/>
            <person name="Jiang Y.T."/>
            <person name="Yu X."/>
            <person name="Hao Y."/>
            <person name="Huang J."/>
            <person name="Zhao X.W."/>
            <person name="Ke S."/>
            <person name="Chen Y.Y."/>
            <person name="Wu W.L."/>
            <person name="Hsu J.L."/>
            <person name="Lin Y.F."/>
            <person name="Huang M.D."/>
            <person name="Li C.Y."/>
            <person name="Huang L."/>
            <person name="Wang Z.W."/>
            <person name="Zhao X."/>
            <person name="Zhong W.Y."/>
            <person name="Peng D.H."/>
            <person name="Ahmad S."/>
            <person name="Lan S."/>
            <person name="Zhang J.S."/>
            <person name="Tsai W.C."/>
            <person name="Van de Peer Y."/>
            <person name="Liu Z.J."/>
        </authorList>
    </citation>
    <scope>NUCLEOTIDE SEQUENCE</scope>
    <source>
        <strain evidence="2">CP</strain>
    </source>
</reference>
<dbReference type="EMBL" id="JAUJYO010000018">
    <property type="protein sequence ID" value="KAK1290597.1"/>
    <property type="molecule type" value="Genomic_DNA"/>
</dbReference>
<name>A0AAV9CPH1_ACOCL</name>
<organism evidence="2 3">
    <name type="scientific">Acorus calamus</name>
    <name type="common">Sweet flag</name>
    <dbReference type="NCBI Taxonomy" id="4465"/>
    <lineage>
        <taxon>Eukaryota</taxon>
        <taxon>Viridiplantae</taxon>
        <taxon>Streptophyta</taxon>
        <taxon>Embryophyta</taxon>
        <taxon>Tracheophyta</taxon>
        <taxon>Spermatophyta</taxon>
        <taxon>Magnoliopsida</taxon>
        <taxon>Liliopsida</taxon>
        <taxon>Acoraceae</taxon>
        <taxon>Acorus</taxon>
    </lineage>
</organism>
<reference evidence="2" key="2">
    <citation type="submission" date="2023-06" db="EMBL/GenBank/DDBJ databases">
        <authorList>
            <person name="Ma L."/>
            <person name="Liu K.-W."/>
            <person name="Li Z."/>
            <person name="Hsiao Y.-Y."/>
            <person name="Qi Y."/>
            <person name="Fu T."/>
            <person name="Tang G."/>
            <person name="Zhang D."/>
            <person name="Sun W.-H."/>
            <person name="Liu D.-K."/>
            <person name="Li Y."/>
            <person name="Chen G.-Z."/>
            <person name="Liu X.-D."/>
            <person name="Liao X.-Y."/>
            <person name="Jiang Y.-T."/>
            <person name="Yu X."/>
            <person name="Hao Y."/>
            <person name="Huang J."/>
            <person name="Zhao X.-W."/>
            <person name="Ke S."/>
            <person name="Chen Y.-Y."/>
            <person name="Wu W.-L."/>
            <person name="Hsu J.-L."/>
            <person name="Lin Y.-F."/>
            <person name="Huang M.-D."/>
            <person name="Li C.-Y."/>
            <person name="Huang L."/>
            <person name="Wang Z.-W."/>
            <person name="Zhao X."/>
            <person name="Zhong W.-Y."/>
            <person name="Peng D.-H."/>
            <person name="Ahmad S."/>
            <person name="Lan S."/>
            <person name="Zhang J.-S."/>
            <person name="Tsai W.-C."/>
            <person name="Van De Peer Y."/>
            <person name="Liu Z.-J."/>
        </authorList>
    </citation>
    <scope>NUCLEOTIDE SEQUENCE</scope>
    <source>
        <strain evidence="2">CP</strain>
        <tissue evidence="2">Leaves</tissue>
    </source>
</reference>
<comment type="caution">
    <text evidence="2">The sequence shown here is derived from an EMBL/GenBank/DDBJ whole genome shotgun (WGS) entry which is preliminary data.</text>
</comment>
<accession>A0AAV9CPH1</accession>
<protein>
    <submittedName>
        <fullName evidence="2">Uncharacterized protein</fullName>
    </submittedName>
</protein>
<gene>
    <name evidence="2" type="ORF">QJS10_CPB18g00304</name>
</gene>
<evidence type="ECO:0000313" key="3">
    <source>
        <dbReference type="Proteomes" id="UP001180020"/>
    </source>
</evidence>
<feature type="region of interest" description="Disordered" evidence="1">
    <location>
        <begin position="1"/>
        <end position="20"/>
    </location>
</feature>
<proteinExistence type="predicted"/>